<evidence type="ECO:0000313" key="8">
    <source>
        <dbReference type="Proteomes" id="UP000278440"/>
    </source>
</evidence>
<dbReference type="GO" id="GO:0005829">
    <property type="term" value="C:cytosol"/>
    <property type="evidence" value="ECO:0007669"/>
    <property type="project" value="TreeGrafter"/>
</dbReference>
<dbReference type="InterPro" id="IPR029055">
    <property type="entry name" value="Ntn_hydrolases_N"/>
</dbReference>
<accession>A0A495XYT7</accession>
<organism evidence="7 8">
    <name type="scientific">Terracoccus luteus</name>
    <dbReference type="NCBI Taxonomy" id="53356"/>
    <lineage>
        <taxon>Bacteria</taxon>
        <taxon>Bacillati</taxon>
        <taxon>Actinomycetota</taxon>
        <taxon>Actinomycetes</taxon>
        <taxon>Micrococcales</taxon>
        <taxon>Intrasporangiaceae</taxon>
        <taxon>Terracoccus</taxon>
    </lineage>
</organism>
<keyword evidence="8" id="KW-1185">Reference proteome</keyword>
<dbReference type="EMBL" id="RBXT01000001">
    <property type="protein sequence ID" value="RKT78335.1"/>
    <property type="molecule type" value="Genomic_DNA"/>
</dbReference>
<feature type="domain" description="Glutamine amidotransferase type-2" evidence="6">
    <location>
        <begin position="2"/>
        <end position="207"/>
    </location>
</feature>
<evidence type="ECO:0000313" key="7">
    <source>
        <dbReference type="EMBL" id="RKT78335.1"/>
    </source>
</evidence>
<dbReference type="InterPro" id="IPR017932">
    <property type="entry name" value="GATase_2_dom"/>
</dbReference>
<evidence type="ECO:0000256" key="2">
    <source>
        <dbReference type="ARBA" id="ARBA00005752"/>
    </source>
</evidence>
<evidence type="ECO:0000256" key="3">
    <source>
        <dbReference type="ARBA" id="ARBA00012737"/>
    </source>
</evidence>
<dbReference type="AlphaFoldDB" id="A0A495XYT7"/>
<comment type="similarity">
    <text evidence="2">Belongs to the asparagine synthetase family.</text>
</comment>
<dbReference type="RefSeq" id="WP_121032483.1">
    <property type="nucleotide sequence ID" value="NZ_RBXT01000001.1"/>
</dbReference>
<dbReference type="PROSITE" id="PS51278">
    <property type="entry name" value="GATASE_TYPE_2"/>
    <property type="match status" value="1"/>
</dbReference>
<comment type="pathway">
    <text evidence="1">Amino-acid biosynthesis; L-asparagine biosynthesis; L-asparagine from L-aspartate (L-Gln route): step 1/1.</text>
</comment>
<comment type="caution">
    <text evidence="7">The sequence shown here is derived from an EMBL/GenBank/DDBJ whole genome shotgun (WGS) entry which is preliminary data.</text>
</comment>
<evidence type="ECO:0000256" key="1">
    <source>
        <dbReference type="ARBA" id="ARBA00005187"/>
    </source>
</evidence>
<proteinExistence type="inferred from homology"/>
<reference evidence="7 8" key="1">
    <citation type="submission" date="2018-10" db="EMBL/GenBank/DDBJ databases">
        <title>Sequencing the genomes of 1000 actinobacteria strains.</title>
        <authorList>
            <person name="Klenk H.-P."/>
        </authorList>
    </citation>
    <scope>NUCLEOTIDE SEQUENCE [LARGE SCALE GENOMIC DNA]</scope>
    <source>
        <strain evidence="7 8">DSM 44267</strain>
    </source>
</reference>
<dbReference type="SUPFAM" id="SSF52402">
    <property type="entry name" value="Adenine nucleotide alpha hydrolases-like"/>
    <property type="match status" value="1"/>
</dbReference>
<dbReference type="CDD" id="cd00712">
    <property type="entry name" value="AsnB"/>
    <property type="match status" value="1"/>
</dbReference>
<dbReference type="InterPro" id="IPR001962">
    <property type="entry name" value="Asn_synthase"/>
</dbReference>
<dbReference type="Gene3D" id="3.40.50.620">
    <property type="entry name" value="HUPs"/>
    <property type="match status" value="1"/>
</dbReference>
<sequence>MCGIAGHHGLTADPSLLDRLGRCPWDEAGDGSEGAETATLGPVGLSAPVVGRSGRFAVALDGEVYNRVDVRRDLEGLGHTFEGEADWEVVLAAFVEWGESGFDRLEGAFAVAVVDPDAGRLTLARDHLGLRSLHLAQVAGDAGDGHPTGWVFASRLTALLDSGAVARAVDERTVCDYLLGRPRDERSTFVAGVERLAPGEVVTVSDAGVERRRFSTLLDDVAVATPARHWEAGLPAELRSRLADSVRRRLRAPAPVGVGVSGGLASGAVALAVDDLADTGSAAGAGASPATFSAVFPEHGGDDERAVEAVTRACRHEGRPHVLTPTPTEFKNDLSDLVRTLEEPVDSVDAYVRYRVAREASGQVAALLSGTGGLDLLSGRPEQVVAHLRARPSAVAGRPSGGPAGVLAAAREAAGSVGAVARVGLPALAARVPGRGHVPVTTLLDRTFVGRHGGRTSATPSAPAAPTPATRAGRLADSLRHGALREQLLVDERVGRRHGVRTRQPWLDTGLVRFAADLGDDALVSGGRGARVLREAVRDRLPASVTDRREPASGGLAAVPADEWFMRLKNHVYGIFLSEPFANRPWVDQTEVLHAFEGWIKGSHGTTTDVVWRLLNLELWMQELVDDRPADDAEAAPVHVKTDYEPNARKQLDLTLDDGTVVRRYPLRTELFGRDDDLDARTLAYVERFFDGLPAAGPEHEGPTSGPWHLFISEKIVAITQGRSFFIWDIKVGRAARVLSRYVTRTPAGIGLGSPFTMQLAIEEAGLARVLYASAGGFAGKLVGRRGLFYELVGGDIRAIDGPTEYSVYPANVSAKLAPKDPDEVAARLSAAIRARVPEPWRSTYAGTVVMDANDIGRNALGQDAAGDRSRYEAMFADNPLGQGSEQTPMALVFVRPLG</sequence>
<dbReference type="EC" id="6.3.5.4" evidence="3"/>
<dbReference type="Pfam" id="PF00733">
    <property type="entry name" value="Asn_synthase"/>
    <property type="match status" value="1"/>
</dbReference>
<dbReference type="PANTHER" id="PTHR43284">
    <property type="entry name" value="ASPARAGINE SYNTHETASE (GLUTAMINE-HYDROLYZING)"/>
    <property type="match status" value="1"/>
</dbReference>
<evidence type="ECO:0000256" key="5">
    <source>
        <dbReference type="ARBA" id="ARBA00048741"/>
    </source>
</evidence>
<dbReference type="SUPFAM" id="SSF56235">
    <property type="entry name" value="N-terminal nucleophile aminohydrolases (Ntn hydrolases)"/>
    <property type="match status" value="1"/>
</dbReference>
<protein>
    <recommendedName>
        <fullName evidence="3">asparagine synthase (glutamine-hydrolyzing)</fullName>
        <ecNumber evidence="3">6.3.5.4</ecNumber>
    </recommendedName>
</protein>
<keyword evidence="4" id="KW-0061">Asparagine biosynthesis</keyword>
<dbReference type="InterPro" id="IPR051786">
    <property type="entry name" value="ASN_synthetase/amidase"/>
</dbReference>
<keyword evidence="4" id="KW-0028">Amino-acid biosynthesis</keyword>
<comment type="catalytic activity">
    <reaction evidence="5">
        <text>L-aspartate + L-glutamine + ATP + H2O = L-asparagine + L-glutamate + AMP + diphosphate + H(+)</text>
        <dbReference type="Rhea" id="RHEA:12228"/>
        <dbReference type="ChEBI" id="CHEBI:15377"/>
        <dbReference type="ChEBI" id="CHEBI:15378"/>
        <dbReference type="ChEBI" id="CHEBI:29985"/>
        <dbReference type="ChEBI" id="CHEBI:29991"/>
        <dbReference type="ChEBI" id="CHEBI:30616"/>
        <dbReference type="ChEBI" id="CHEBI:33019"/>
        <dbReference type="ChEBI" id="CHEBI:58048"/>
        <dbReference type="ChEBI" id="CHEBI:58359"/>
        <dbReference type="ChEBI" id="CHEBI:456215"/>
        <dbReference type="EC" id="6.3.5.4"/>
    </reaction>
</comment>
<gene>
    <name evidence="7" type="ORF">DFJ68_1779</name>
</gene>
<dbReference type="InterPro" id="IPR014729">
    <property type="entry name" value="Rossmann-like_a/b/a_fold"/>
</dbReference>
<dbReference type="Gene3D" id="3.60.20.10">
    <property type="entry name" value="Glutamine Phosphoribosylpyrophosphate, subunit 1, domain 1"/>
    <property type="match status" value="1"/>
</dbReference>
<name>A0A495XYT7_9MICO</name>
<dbReference type="SUPFAM" id="SSF144010">
    <property type="entry name" value="CofE-like"/>
    <property type="match status" value="1"/>
</dbReference>
<evidence type="ECO:0000259" key="6">
    <source>
        <dbReference type="PROSITE" id="PS51278"/>
    </source>
</evidence>
<dbReference type="Pfam" id="PF13537">
    <property type="entry name" value="GATase_7"/>
    <property type="match status" value="1"/>
</dbReference>
<dbReference type="PANTHER" id="PTHR43284:SF1">
    <property type="entry name" value="ASPARAGINE SYNTHETASE"/>
    <property type="match status" value="1"/>
</dbReference>
<dbReference type="Proteomes" id="UP000278440">
    <property type="component" value="Unassembled WGS sequence"/>
</dbReference>
<dbReference type="InterPro" id="IPR033738">
    <property type="entry name" value="AsnB_N"/>
</dbReference>
<dbReference type="GO" id="GO:0004066">
    <property type="term" value="F:asparagine synthase (glutamine-hydrolyzing) activity"/>
    <property type="evidence" value="ECO:0007669"/>
    <property type="project" value="UniProtKB-EC"/>
</dbReference>
<dbReference type="GO" id="GO:0006529">
    <property type="term" value="P:asparagine biosynthetic process"/>
    <property type="evidence" value="ECO:0007669"/>
    <property type="project" value="UniProtKB-KW"/>
</dbReference>
<evidence type="ECO:0000256" key="4">
    <source>
        <dbReference type="ARBA" id="ARBA00022888"/>
    </source>
</evidence>
<dbReference type="OrthoDB" id="9763290at2"/>